<evidence type="ECO:0000256" key="5">
    <source>
        <dbReference type="ARBA" id="ARBA00022833"/>
    </source>
</evidence>
<dbReference type="STRING" id="356882.A0A423WRT1"/>
<evidence type="ECO:0000313" key="11">
    <source>
        <dbReference type="Proteomes" id="UP000283895"/>
    </source>
</evidence>
<evidence type="ECO:0000256" key="2">
    <source>
        <dbReference type="ARBA" id="ARBA00022723"/>
    </source>
</evidence>
<evidence type="ECO:0000256" key="7">
    <source>
        <dbReference type="PROSITE-ProRule" id="PRU00042"/>
    </source>
</evidence>
<organism evidence="10 11">
    <name type="scientific">Cytospora schulzeri</name>
    <dbReference type="NCBI Taxonomy" id="448051"/>
    <lineage>
        <taxon>Eukaryota</taxon>
        <taxon>Fungi</taxon>
        <taxon>Dikarya</taxon>
        <taxon>Ascomycota</taxon>
        <taxon>Pezizomycotina</taxon>
        <taxon>Sordariomycetes</taxon>
        <taxon>Sordariomycetidae</taxon>
        <taxon>Diaporthales</taxon>
        <taxon>Cytosporaceae</taxon>
        <taxon>Cytospora</taxon>
    </lineage>
</organism>
<dbReference type="PROSITE" id="PS50157">
    <property type="entry name" value="ZINC_FINGER_C2H2_2"/>
    <property type="match status" value="1"/>
</dbReference>
<dbReference type="PANTHER" id="PTHR40626:SF11">
    <property type="entry name" value="ZINC FINGER PROTEIN YPR022C"/>
    <property type="match status" value="1"/>
</dbReference>
<dbReference type="Proteomes" id="UP000283895">
    <property type="component" value="Unassembled WGS sequence"/>
</dbReference>
<proteinExistence type="predicted"/>
<keyword evidence="11" id="KW-1185">Reference proteome</keyword>
<evidence type="ECO:0000256" key="4">
    <source>
        <dbReference type="ARBA" id="ARBA00022771"/>
    </source>
</evidence>
<keyword evidence="4 7" id="KW-0863">Zinc-finger</keyword>
<evidence type="ECO:0000256" key="6">
    <source>
        <dbReference type="ARBA" id="ARBA00023242"/>
    </source>
</evidence>
<dbReference type="GO" id="GO:0000978">
    <property type="term" value="F:RNA polymerase II cis-regulatory region sequence-specific DNA binding"/>
    <property type="evidence" value="ECO:0007669"/>
    <property type="project" value="InterPro"/>
</dbReference>
<accession>A0A423WRT1</accession>
<evidence type="ECO:0000256" key="8">
    <source>
        <dbReference type="SAM" id="MobiDB-lite"/>
    </source>
</evidence>
<feature type="domain" description="C2H2-type" evidence="9">
    <location>
        <begin position="154"/>
        <end position="182"/>
    </location>
</feature>
<dbReference type="GO" id="GO:0008270">
    <property type="term" value="F:zinc ion binding"/>
    <property type="evidence" value="ECO:0007669"/>
    <property type="project" value="UniProtKB-KW"/>
</dbReference>
<dbReference type="InterPro" id="IPR051059">
    <property type="entry name" value="VerF-like"/>
</dbReference>
<gene>
    <name evidence="10" type="ORF">VMCG_04682</name>
</gene>
<sequence>MAVPQAITTKTASGRTPLPSARPTSVGMARDTSRPSGSTLGPIQMERQISKPYLDAASSAPYVDQAEAEHDQRSAIKEVNSKSVHWQHLAKSTEREKKPYIANFREREAVEALLALMNSHRPQQQVAGKTPWGIKSREIKLLRGIKSPRGIKLPECDKCGKGFSRSEHLRRHARTKHLKEMEAKCSRCHKGFSRRDNCLVHVRKCSKEGDTARVINLPEDPRASSASTVQESSGPPPERAQSSIGPIAYKALNNAGNRSREGPIESVDSSRGLQYPGTKFTPINRVSGLISSA</sequence>
<dbReference type="PANTHER" id="PTHR40626">
    <property type="entry name" value="MIP31509P"/>
    <property type="match status" value="1"/>
</dbReference>
<dbReference type="FunFam" id="3.30.160.60:FF:000446">
    <property type="entry name" value="Zinc finger protein"/>
    <property type="match status" value="1"/>
</dbReference>
<keyword evidence="6" id="KW-0539">Nucleus</keyword>
<reference evidence="10 11" key="1">
    <citation type="submission" date="2015-09" db="EMBL/GenBank/DDBJ databases">
        <title>Host preference determinants of Valsa canker pathogens revealed by comparative genomics.</title>
        <authorList>
            <person name="Yin Z."/>
            <person name="Huang L."/>
        </authorList>
    </citation>
    <scope>NUCLEOTIDE SEQUENCE [LARGE SCALE GENOMIC DNA]</scope>
    <source>
        <strain evidence="10 11">03-1</strain>
    </source>
</reference>
<protein>
    <recommendedName>
        <fullName evidence="9">C2H2-type domain-containing protein</fullName>
    </recommendedName>
</protein>
<dbReference type="EMBL" id="LKEA01000011">
    <property type="protein sequence ID" value="ROW06149.1"/>
    <property type="molecule type" value="Genomic_DNA"/>
</dbReference>
<dbReference type="OrthoDB" id="10018191at2759"/>
<dbReference type="AlphaFoldDB" id="A0A423WRT1"/>
<evidence type="ECO:0000256" key="3">
    <source>
        <dbReference type="ARBA" id="ARBA00022737"/>
    </source>
</evidence>
<keyword evidence="2" id="KW-0479">Metal-binding</keyword>
<evidence type="ECO:0000313" key="10">
    <source>
        <dbReference type="EMBL" id="ROW06149.1"/>
    </source>
</evidence>
<dbReference type="PROSITE" id="PS00028">
    <property type="entry name" value="ZINC_FINGER_C2H2_1"/>
    <property type="match status" value="1"/>
</dbReference>
<keyword evidence="5" id="KW-0862">Zinc</keyword>
<feature type="region of interest" description="Disordered" evidence="8">
    <location>
        <begin position="217"/>
        <end position="277"/>
    </location>
</feature>
<dbReference type="Gene3D" id="3.30.160.60">
    <property type="entry name" value="Classic Zinc Finger"/>
    <property type="match status" value="1"/>
</dbReference>
<name>A0A423WRT1_9PEZI</name>
<dbReference type="GO" id="GO:0005634">
    <property type="term" value="C:nucleus"/>
    <property type="evidence" value="ECO:0007669"/>
    <property type="project" value="UniProtKB-SubCell"/>
</dbReference>
<dbReference type="SUPFAM" id="SSF57667">
    <property type="entry name" value="beta-beta-alpha zinc fingers"/>
    <property type="match status" value="1"/>
</dbReference>
<dbReference type="InterPro" id="IPR013087">
    <property type="entry name" value="Znf_C2H2_type"/>
</dbReference>
<feature type="compositionally biased region" description="Polar residues" evidence="8">
    <location>
        <begin position="1"/>
        <end position="14"/>
    </location>
</feature>
<dbReference type="InterPro" id="IPR036236">
    <property type="entry name" value="Znf_C2H2_sf"/>
</dbReference>
<feature type="region of interest" description="Disordered" evidence="8">
    <location>
        <begin position="1"/>
        <end position="51"/>
    </location>
</feature>
<evidence type="ECO:0000256" key="1">
    <source>
        <dbReference type="ARBA" id="ARBA00004123"/>
    </source>
</evidence>
<feature type="compositionally biased region" description="Polar residues" evidence="8">
    <location>
        <begin position="224"/>
        <end position="233"/>
    </location>
</feature>
<dbReference type="GO" id="GO:0000785">
    <property type="term" value="C:chromatin"/>
    <property type="evidence" value="ECO:0007669"/>
    <property type="project" value="TreeGrafter"/>
</dbReference>
<comment type="subcellular location">
    <subcellularLocation>
        <location evidence="1">Nucleus</location>
    </subcellularLocation>
</comment>
<evidence type="ECO:0000259" key="9">
    <source>
        <dbReference type="PROSITE" id="PS50157"/>
    </source>
</evidence>
<dbReference type="SMART" id="SM00355">
    <property type="entry name" value="ZnF_C2H2"/>
    <property type="match status" value="2"/>
</dbReference>
<dbReference type="GO" id="GO:0000981">
    <property type="term" value="F:DNA-binding transcription factor activity, RNA polymerase II-specific"/>
    <property type="evidence" value="ECO:0007669"/>
    <property type="project" value="InterPro"/>
</dbReference>
<keyword evidence="3" id="KW-0677">Repeat</keyword>
<comment type="caution">
    <text evidence="10">The sequence shown here is derived from an EMBL/GenBank/DDBJ whole genome shotgun (WGS) entry which is preliminary data.</text>
</comment>
<dbReference type="Pfam" id="PF00096">
    <property type="entry name" value="zf-C2H2"/>
    <property type="match status" value="1"/>
</dbReference>